<dbReference type="EMBL" id="CAJNOJ010000015">
    <property type="protein sequence ID" value="CAF0816598.1"/>
    <property type="molecule type" value="Genomic_DNA"/>
</dbReference>
<dbReference type="AlphaFoldDB" id="A0A813TP93"/>
<accession>A0A813TP93</accession>
<evidence type="ECO:0000313" key="2">
    <source>
        <dbReference type="EMBL" id="CAF0816598.1"/>
    </source>
</evidence>
<reference evidence="2" key="1">
    <citation type="submission" date="2021-02" db="EMBL/GenBank/DDBJ databases">
        <authorList>
            <person name="Nowell W R."/>
        </authorList>
    </citation>
    <scope>NUCLEOTIDE SEQUENCE</scope>
</reference>
<evidence type="ECO:0000313" key="3">
    <source>
        <dbReference type="Proteomes" id="UP000663852"/>
    </source>
</evidence>
<comment type="caution">
    <text evidence="2">The sequence shown here is derived from an EMBL/GenBank/DDBJ whole genome shotgun (WGS) entry which is preliminary data.</text>
</comment>
<protein>
    <submittedName>
        <fullName evidence="2">Uncharacterized protein</fullName>
    </submittedName>
</protein>
<name>A0A813TP93_ADIRI</name>
<feature type="chain" id="PRO_5032688764" evidence="1">
    <location>
        <begin position="30"/>
        <end position="71"/>
    </location>
</feature>
<proteinExistence type="predicted"/>
<keyword evidence="1" id="KW-0732">Signal</keyword>
<feature type="signal peptide" evidence="1">
    <location>
        <begin position="1"/>
        <end position="29"/>
    </location>
</feature>
<sequence length="71" mass="8298">MFSINESHCSYKVILFHLITFSLVSVCYSQDNLSSNIQQWKEVSLIQIINPAMFIIHRQVNFNICKDKSMT</sequence>
<evidence type="ECO:0000256" key="1">
    <source>
        <dbReference type="SAM" id="SignalP"/>
    </source>
</evidence>
<organism evidence="2 3">
    <name type="scientific">Adineta ricciae</name>
    <name type="common">Rotifer</name>
    <dbReference type="NCBI Taxonomy" id="249248"/>
    <lineage>
        <taxon>Eukaryota</taxon>
        <taxon>Metazoa</taxon>
        <taxon>Spiralia</taxon>
        <taxon>Gnathifera</taxon>
        <taxon>Rotifera</taxon>
        <taxon>Eurotatoria</taxon>
        <taxon>Bdelloidea</taxon>
        <taxon>Adinetida</taxon>
        <taxon>Adinetidae</taxon>
        <taxon>Adineta</taxon>
    </lineage>
</organism>
<dbReference type="Proteomes" id="UP000663852">
    <property type="component" value="Unassembled WGS sequence"/>
</dbReference>
<gene>
    <name evidence="2" type="ORF">EDS130_LOCUS5631</name>
</gene>